<dbReference type="KEGG" id="serq:CWC46_05385"/>
<gene>
    <name evidence="3" type="ORF">CWC46_05385</name>
    <name evidence="4" type="ORF">Ser39006_005390</name>
</gene>
<reference evidence="3 6" key="3">
    <citation type="submission" date="2017-11" db="EMBL/GenBank/DDBJ databases">
        <title>Complete genome sequence of Serratia sp. ATCC 39006 LacA.</title>
        <authorList>
            <person name="Hampton H.G."/>
            <person name="Jackson S.A."/>
            <person name="Jauregui R."/>
            <person name="Poulter G.T.M."/>
            <person name="Salmond G.P.C."/>
            <person name="Fineran P.C."/>
        </authorList>
    </citation>
    <scope>NUCLEOTIDE SEQUENCE [LARGE SCALE GENOMIC DNA]</scope>
    <source>
        <strain evidence="3 6">ATCC 39006</strain>
    </source>
</reference>
<sequence length="147" mass="16406">MTSVFEFGEQVRVIRPLRNDGTFAGKARGELLIRRGSLGYVREWGHFLQDQIIYQVHFISEDCIVGCRQQELISATLPWDSDSFQYGDRVSAAQPLSIQGEIVIAQGVVGHIIGTDEGSQRDCYTVIFGERLFQVPSSALINLEIDG</sequence>
<dbReference type="Proteomes" id="UP000233778">
    <property type="component" value="Chromosome"/>
</dbReference>
<evidence type="ECO:0000313" key="5">
    <source>
        <dbReference type="Proteomes" id="UP000017700"/>
    </source>
</evidence>
<keyword evidence="5" id="KW-1185">Reference proteome</keyword>
<reference evidence="4 5" key="1">
    <citation type="journal article" date="2013" name="Genome Announc.">
        <title>Draft genome sequence of Serratia sp. strain ATCC 39006, a model bacterium for analysis of the biosynthesis and regulation of prodigiosin, a carbapenem, and gas vesicles.</title>
        <authorList>
            <person name="Fineran P.C."/>
            <person name="Iglesias Cans M.C."/>
            <person name="Ramsay J.P."/>
            <person name="Wilf N.M."/>
            <person name="Cossyleon D."/>
            <person name="McNeil M.B."/>
            <person name="Williamson N.R."/>
            <person name="Monson R.E."/>
            <person name="Becher S.A."/>
            <person name="Stanton J.A."/>
            <person name="Brugger K."/>
            <person name="Brown S.D."/>
            <person name="Salmond G.P."/>
        </authorList>
    </citation>
    <scope>NUCLEOTIDE SEQUENCE [LARGE SCALE GENOMIC DNA]</scope>
    <source>
        <strain evidence="4">ATCC 39006</strain>
        <strain evidence="5">ATCC 39006 / SC 11482</strain>
    </source>
</reference>
<evidence type="ECO:0000256" key="1">
    <source>
        <dbReference type="ARBA" id="ARBA00008027"/>
    </source>
</evidence>
<protein>
    <submittedName>
        <fullName evidence="4">Nitrogen fixation protein NifZ</fullName>
    </submittedName>
</protein>
<dbReference type="RefSeq" id="WP_021017282.1">
    <property type="nucleotide sequence ID" value="NZ_CP025084.1"/>
</dbReference>
<reference evidence="4" key="2">
    <citation type="submission" date="2013-09" db="EMBL/GenBank/DDBJ databases">
        <authorList>
            <person name="Wang G."/>
            <person name="Yang Y."/>
            <person name="Su Y."/>
        </authorList>
    </citation>
    <scope>NUCLEOTIDE SEQUENCE</scope>
    <source>
        <strain evidence="4">ATCC 39006</strain>
    </source>
</reference>
<evidence type="ECO:0000313" key="6">
    <source>
        <dbReference type="Proteomes" id="UP000233778"/>
    </source>
</evidence>
<accession>A0A2I5T401</accession>
<keyword evidence="2" id="KW-0535">Nitrogen fixation</keyword>
<dbReference type="AlphaFoldDB" id="A0A2I5T401"/>
<evidence type="ECO:0000313" key="4">
    <source>
        <dbReference type="EMBL" id="AUH03614.1"/>
    </source>
</evidence>
<dbReference type="EMBL" id="CP025084">
    <property type="protein sequence ID" value="AUH03614.1"/>
    <property type="molecule type" value="Genomic_DNA"/>
</dbReference>
<dbReference type="InterPro" id="IPR007415">
    <property type="entry name" value="Nitrogenase_MoFe_mat_NifZ"/>
</dbReference>
<dbReference type="EMBL" id="CP025085">
    <property type="protein sequence ID" value="AUG99296.1"/>
    <property type="molecule type" value="Genomic_DNA"/>
</dbReference>
<organism evidence="4 5">
    <name type="scientific">Serratia sp. (strain ATCC 39006)</name>
    <name type="common">Prodigiosinella confusarubida</name>
    <dbReference type="NCBI Taxonomy" id="104623"/>
    <lineage>
        <taxon>Bacteria</taxon>
        <taxon>Pseudomonadati</taxon>
        <taxon>Pseudomonadota</taxon>
        <taxon>Gammaproteobacteria</taxon>
        <taxon>Enterobacterales</taxon>
        <taxon>Pectobacteriaceae</taxon>
        <taxon>Prodigiosinella</taxon>
    </lineage>
</organism>
<proteinExistence type="inferred from homology"/>
<dbReference type="STRING" id="104623.Ser39006_04022"/>
<dbReference type="Pfam" id="PF04319">
    <property type="entry name" value="NifZ"/>
    <property type="match status" value="1"/>
</dbReference>
<reference evidence="4" key="4">
    <citation type="submission" date="2017-11" db="EMBL/GenBank/DDBJ databases">
        <title>Complete genome sequence of Serratia sp. ATCC 39006.</title>
        <authorList>
            <person name="Hampton H.G."/>
            <person name="Jackson S.A."/>
            <person name="Jauregui R."/>
            <person name="Poulter G.T.M."/>
            <person name="Salmond G.P.C."/>
            <person name="Fineran P.C."/>
        </authorList>
    </citation>
    <scope>NUCLEOTIDE SEQUENCE</scope>
    <source>
        <strain evidence="4">ATCC 39006</strain>
    </source>
</reference>
<evidence type="ECO:0000313" key="3">
    <source>
        <dbReference type="EMBL" id="AUG99296.1"/>
    </source>
</evidence>
<evidence type="ECO:0000256" key="2">
    <source>
        <dbReference type="ARBA" id="ARBA00023231"/>
    </source>
</evidence>
<name>A0A2I5T401_SERS3</name>
<comment type="similarity">
    <text evidence="1">Belongs to the NifZ family.</text>
</comment>
<dbReference type="Proteomes" id="UP000017700">
    <property type="component" value="Chromosome"/>
</dbReference>
<dbReference type="OrthoDB" id="9801083at2"/>
<dbReference type="KEGG" id="sera:Ser39006_005390"/>
<dbReference type="GO" id="GO:0009399">
    <property type="term" value="P:nitrogen fixation"/>
    <property type="evidence" value="ECO:0007669"/>
    <property type="project" value="InterPro"/>
</dbReference>